<gene>
    <name evidence="1" type="ORF">SKAU_G00106290</name>
</gene>
<evidence type="ECO:0000313" key="1">
    <source>
        <dbReference type="EMBL" id="KAJ8370601.1"/>
    </source>
</evidence>
<keyword evidence="2" id="KW-1185">Reference proteome</keyword>
<accession>A0A9Q1FZK0</accession>
<protein>
    <submittedName>
        <fullName evidence="1">Uncharacterized protein</fullName>
    </submittedName>
</protein>
<dbReference type="EMBL" id="JAINUF010000003">
    <property type="protein sequence ID" value="KAJ8370601.1"/>
    <property type="molecule type" value="Genomic_DNA"/>
</dbReference>
<proteinExistence type="predicted"/>
<comment type="caution">
    <text evidence="1">The sequence shown here is derived from an EMBL/GenBank/DDBJ whole genome shotgun (WGS) entry which is preliminary data.</text>
</comment>
<sequence>MSMELFPTVAPVLRSKSALSAALASCSAQAPASGSGSACLFGTGRTARRTFGGHEHTPRNLPYLILTKKTEKVRSDTRESVIHCWLSSH</sequence>
<dbReference type="AlphaFoldDB" id="A0A9Q1FZK0"/>
<name>A0A9Q1FZK0_SYNKA</name>
<reference evidence="1" key="1">
    <citation type="journal article" date="2023" name="Science">
        <title>Genome structures resolve the early diversification of teleost fishes.</title>
        <authorList>
            <person name="Parey E."/>
            <person name="Louis A."/>
            <person name="Montfort J."/>
            <person name="Bouchez O."/>
            <person name="Roques C."/>
            <person name="Iampietro C."/>
            <person name="Lluch J."/>
            <person name="Castinel A."/>
            <person name="Donnadieu C."/>
            <person name="Desvignes T."/>
            <person name="Floi Bucao C."/>
            <person name="Jouanno E."/>
            <person name="Wen M."/>
            <person name="Mejri S."/>
            <person name="Dirks R."/>
            <person name="Jansen H."/>
            <person name="Henkel C."/>
            <person name="Chen W.J."/>
            <person name="Zahm M."/>
            <person name="Cabau C."/>
            <person name="Klopp C."/>
            <person name="Thompson A.W."/>
            <person name="Robinson-Rechavi M."/>
            <person name="Braasch I."/>
            <person name="Lecointre G."/>
            <person name="Bobe J."/>
            <person name="Postlethwait J.H."/>
            <person name="Berthelot C."/>
            <person name="Roest Crollius H."/>
            <person name="Guiguen Y."/>
        </authorList>
    </citation>
    <scope>NUCLEOTIDE SEQUENCE</scope>
    <source>
        <strain evidence="1">WJC10195</strain>
    </source>
</reference>
<evidence type="ECO:0000313" key="2">
    <source>
        <dbReference type="Proteomes" id="UP001152622"/>
    </source>
</evidence>
<dbReference type="Proteomes" id="UP001152622">
    <property type="component" value="Chromosome 3"/>
</dbReference>
<organism evidence="1 2">
    <name type="scientific">Synaphobranchus kaupii</name>
    <name type="common">Kaup's arrowtooth eel</name>
    <dbReference type="NCBI Taxonomy" id="118154"/>
    <lineage>
        <taxon>Eukaryota</taxon>
        <taxon>Metazoa</taxon>
        <taxon>Chordata</taxon>
        <taxon>Craniata</taxon>
        <taxon>Vertebrata</taxon>
        <taxon>Euteleostomi</taxon>
        <taxon>Actinopterygii</taxon>
        <taxon>Neopterygii</taxon>
        <taxon>Teleostei</taxon>
        <taxon>Anguilliformes</taxon>
        <taxon>Synaphobranchidae</taxon>
        <taxon>Synaphobranchus</taxon>
    </lineage>
</organism>